<organism evidence="1 2">
    <name type="scientific">Flagellimonas halotolerans</name>
    <dbReference type="NCBI Taxonomy" id="3112164"/>
    <lineage>
        <taxon>Bacteria</taxon>
        <taxon>Pseudomonadati</taxon>
        <taxon>Bacteroidota</taxon>
        <taxon>Flavobacteriia</taxon>
        <taxon>Flavobacteriales</taxon>
        <taxon>Flavobacteriaceae</taxon>
        <taxon>Flagellimonas</taxon>
    </lineage>
</organism>
<name>A0ABU6IU16_9FLAO</name>
<accession>A0ABU6IU16</accession>
<reference evidence="1 2" key="1">
    <citation type="submission" date="2024-01" db="EMBL/GenBank/DDBJ databases">
        <title>The strains designed SYSU M86414 and SYSU M84420 isolated from the marine sediment in San Sha City (Hainan Province, China).</title>
        <authorList>
            <person name="Guo D."/>
        </authorList>
    </citation>
    <scope>NUCLEOTIDE SEQUENCE [LARGE SCALE GENOMIC DNA]</scope>
    <source>
        <strain evidence="1 2">SYSU M84420</strain>
    </source>
</reference>
<sequence length="84" mass="9461">MNIKNLLCAIISLALLWSCGKDDSSESPKNNAPKIEAQSFTGAEDIMDRDEIRKIIATDKDNDDLYFSIIENDNGLFLFHLKVI</sequence>
<gene>
    <name evidence="1" type="ORF">VOP03_14780</name>
</gene>
<dbReference type="RefSeq" id="WP_326279698.1">
    <property type="nucleotide sequence ID" value="NZ_JAYKYV010000016.1"/>
</dbReference>
<evidence type="ECO:0000313" key="1">
    <source>
        <dbReference type="EMBL" id="MEC4266620.1"/>
    </source>
</evidence>
<keyword evidence="2" id="KW-1185">Reference proteome</keyword>
<dbReference type="EMBL" id="JAYMGW010000016">
    <property type="protein sequence ID" value="MEC4266620.1"/>
    <property type="molecule type" value="Genomic_DNA"/>
</dbReference>
<protein>
    <submittedName>
        <fullName evidence="1">Uncharacterized protein</fullName>
    </submittedName>
</protein>
<comment type="caution">
    <text evidence="1">The sequence shown here is derived from an EMBL/GenBank/DDBJ whole genome shotgun (WGS) entry which is preliminary data.</text>
</comment>
<evidence type="ECO:0000313" key="2">
    <source>
        <dbReference type="Proteomes" id="UP001355298"/>
    </source>
</evidence>
<proteinExistence type="predicted"/>
<dbReference type="Proteomes" id="UP001355298">
    <property type="component" value="Unassembled WGS sequence"/>
</dbReference>